<evidence type="ECO:0000256" key="1">
    <source>
        <dbReference type="SAM" id="SignalP"/>
    </source>
</evidence>
<reference evidence="2 3" key="1">
    <citation type="submission" date="2024-06" db="EMBL/GenBank/DDBJ databases">
        <title>A chromosome-level genome assembly of beet webworm, Loxostege sticticalis.</title>
        <authorList>
            <person name="Zhang Y."/>
        </authorList>
    </citation>
    <scope>NUCLEOTIDE SEQUENCE [LARGE SCALE GENOMIC DNA]</scope>
    <source>
        <strain evidence="2">AQ028</strain>
        <tissue evidence="2">Male pupae</tissue>
    </source>
</reference>
<organism evidence="2 3">
    <name type="scientific">Loxostege sticticalis</name>
    <name type="common">Beet webworm moth</name>
    <dbReference type="NCBI Taxonomy" id="481309"/>
    <lineage>
        <taxon>Eukaryota</taxon>
        <taxon>Metazoa</taxon>
        <taxon>Ecdysozoa</taxon>
        <taxon>Arthropoda</taxon>
        <taxon>Hexapoda</taxon>
        <taxon>Insecta</taxon>
        <taxon>Pterygota</taxon>
        <taxon>Neoptera</taxon>
        <taxon>Endopterygota</taxon>
        <taxon>Lepidoptera</taxon>
        <taxon>Glossata</taxon>
        <taxon>Ditrysia</taxon>
        <taxon>Pyraloidea</taxon>
        <taxon>Crambidae</taxon>
        <taxon>Pyraustinae</taxon>
        <taxon>Loxostege</taxon>
    </lineage>
</organism>
<dbReference type="EMBL" id="JBEDNZ010000014">
    <property type="protein sequence ID" value="KAL0829930.1"/>
    <property type="molecule type" value="Genomic_DNA"/>
</dbReference>
<comment type="caution">
    <text evidence="2">The sequence shown here is derived from an EMBL/GenBank/DDBJ whole genome shotgun (WGS) entry which is preliminary data.</text>
</comment>
<evidence type="ECO:0000313" key="3">
    <source>
        <dbReference type="Proteomes" id="UP001549921"/>
    </source>
</evidence>
<feature type="signal peptide" evidence="1">
    <location>
        <begin position="1"/>
        <end position="19"/>
    </location>
</feature>
<dbReference type="Proteomes" id="UP001549921">
    <property type="component" value="Unassembled WGS sequence"/>
</dbReference>
<protein>
    <submittedName>
        <fullName evidence="2">Uncharacterized protein</fullName>
    </submittedName>
</protein>
<keyword evidence="1" id="KW-0732">Signal</keyword>
<dbReference type="AlphaFoldDB" id="A0ABD0T0C2"/>
<feature type="chain" id="PRO_5044804233" evidence="1">
    <location>
        <begin position="20"/>
        <end position="267"/>
    </location>
</feature>
<accession>A0ABD0T0C2</accession>
<gene>
    <name evidence="2" type="ORF">ABMA28_003403</name>
</gene>
<evidence type="ECO:0000313" key="2">
    <source>
        <dbReference type="EMBL" id="KAL0829930.1"/>
    </source>
</evidence>
<name>A0ABD0T0C2_LOXSC</name>
<sequence>MENKLVFFLLLVCVAYITGQESSDHSGSSGSGSGEDDDYSYPCSLDDLDCIRDYFAQSNMCTKVSHKDGESVKKSKVGVFIPSCNATIKSSVDNIITFVGSKIEAFYVNRQNNNLVMTINVEGINIYNPRINLAVHVRRREDVVVEDFVNITYFGISYNKTLKLIISHISEVALTGIIPNAGLNGLVGTSVSSYNINPVPPMEMGPNVSDSSLEAVRVVFNAMTSDISTVANELLLTEGPYLYYIYLQKYICNFGFEFTVKIYTRFL</sequence>
<proteinExistence type="predicted"/>